<organism evidence="2 3">
    <name type="scientific">Collinsella acetigenes</name>
    <dbReference type="NCBI Taxonomy" id="2713419"/>
    <lineage>
        <taxon>Bacteria</taxon>
        <taxon>Bacillati</taxon>
        <taxon>Actinomycetota</taxon>
        <taxon>Coriobacteriia</taxon>
        <taxon>Coriobacteriales</taxon>
        <taxon>Coriobacteriaceae</taxon>
        <taxon>Collinsella</taxon>
    </lineage>
</organism>
<accession>A0A7X9YHE1</accession>
<dbReference type="Gene3D" id="3.40.960.10">
    <property type="entry name" value="VSR Endonuclease"/>
    <property type="match status" value="1"/>
</dbReference>
<evidence type="ECO:0008006" key="4">
    <source>
        <dbReference type="Google" id="ProtNLM"/>
    </source>
</evidence>
<keyword evidence="1" id="KW-0175">Coiled coil</keyword>
<proteinExistence type="predicted"/>
<dbReference type="AlphaFoldDB" id="A0A7X9YHE1"/>
<reference evidence="2 3" key="1">
    <citation type="submission" date="2020-04" db="EMBL/GenBank/DDBJ databases">
        <title>Collinsella sp. KGMB02528 nov., an anaerobic actinobacterium isolated from human feces.</title>
        <authorList>
            <person name="Han K.-I."/>
            <person name="Eom M.K."/>
            <person name="Kim J.-S."/>
            <person name="Lee K.C."/>
            <person name="Suh M.K."/>
            <person name="Park S.-H."/>
            <person name="Lee J.H."/>
            <person name="Kang S.W."/>
            <person name="Park J.-E."/>
            <person name="Oh B.S."/>
            <person name="Yu S.Y."/>
            <person name="Choi S.-H."/>
            <person name="Lee D.H."/>
            <person name="Yoon H."/>
            <person name="Kim B.-Y."/>
            <person name="Lee J.H."/>
            <person name="Lee J.-S."/>
        </authorList>
    </citation>
    <scope>NUCLEOTIDE SEQUENCE [LARGE SCALE GENOMIC DNA]</scope>
    <source>
        <strain evidence="2 3">KGMB02528</strain>
    </source>
</reference>
<name>A0A7X9YHE1_9ACTN</name>
<evidence type="ECO:0000256" key="1">
    <source>
        <dbReference type="SAM" id="Coils"/>
    </source>
</evidence>
<keyword evidence="3" id="KW-1185">Reference proteome</keyword>
<sequence length="394" mass="44918">MSHTTARAVYQTVHSIARSGIEPCSDVAVFKSHPSRKLVDDALRWLAIHNVEADENAPIETMVFERNGMRNLTGCRTHVSTKRFSSSRFVKLTDDISIVGVELCALQAATYLPFRKLVEYYFELCGAYSLKMGSTTSYSERPALTTTARLKHFFNTLSACDGLIPARKAIKCVRDGCRSPMETAFVMMLTLPKNEGGLGIRALETDYEIKVANVAKGLTRRTKFYMDAYLKRSRIDIEYNGFHHDTEENRAIDEERKNALAAMGYGIITISRHSFMHAEPFARVMEVIQRKEGIRPSRLPKNFKAKQEELRKFVLRRHLEEKKQLEEKIRRDREERNRIDLEKALFDGVLDDPSINTVPEINDMQTFEHQAPHEDNASGRAPDGKVFGVGIELK</sequence>
<gene>
    <name evidence="2" type="ORF">HF320_03345</name>
</gene>
<evidence type="ECO:0000313" key="3">
    <source>
        <dbReference type="Proteomes" id="UP000546970"/>
    </source>
</evidence>
<evidence type="ECO:0000313" key="2">
    <source>
        <dbReference type="EMBL" id="NMF55367.1"/>
    </source>
</evidence>
<comment type="caution">
    <text evidence="2">The sequence shown here is derived from an EMBL/GenBank/DDBJ whole genome shotgun (WGS) entry which is preliminary data.</text>
</comment>
<dbReference type="EMBL" id="JABBCP010000002">
    <property type="protein sequence ID" value="NMF55367.1"/>
    <property type="molecule type" value="Genomic_DNA"/>
</dbReference>
<protein>
    <recommendedName>
        <fullName evidence="4">DUF559 domain-containing protein</fullName>
    </recommendedName>
</protein>
<feature type="coiled-coil region" evidence="1">
    <location>
        <begin position="315"/>
        <end position="342"/>
    </location>
</feature>
<dbReference type="RefSeq" id="WP_169277063.1">
    <property type="nucleotide sequence ID" value="NZ_JABBCP010000002.1"/>
</dbReference>
<dbReference type="Proteomes" id="UP000546970">
    <property type="component" value="Unassembled WGS sequence"/>
</dbReference>